<organism evidence="1 2">
    <name type="scientific">Papaver somniferum</name>
    <name type="common">Opium poppy</name>
    <dbReference type="NCBI Taxonomy" id="3469"/>
    <lineage>
        <taxon>Eukaryota</taxon>
        <taxon>Viridiplantae</taxon>
        <taxon>Streptophyta</taxon>
        <taxon>Embryophyta</taxon>
        <taxon>Tracheophyta</taxon>
        <taxon>Spermatophyta</taxon>
        <taxon>Magnoliopsida</taxon>
        <taxon>Ranunculales</taxon>
        <taxon>Papaveraceae</taxon>
        <taxon>Papaveroideae</taxon>
        <taxon>Papaver</taxon>
    </lineage>
</organism>
<feature type="non-terminal residue" evidence="1">
    <location>
        <position position="1"/>
    </location>
</feature>
<evidence type="ECO:0000313" key="1">
    <source>
        <dbReference type="EMBL" id="RZC51153.1"/>
    </source>
</evidence>
<reference evidence="1 2" key="1">
    <citation type="journal article" date="2018" name="Science">
        <title>The opium poppy genome and morphinan production.</title>
        <authorList>
            <person name="Guo L."/>
            <person name="Winzer T."/>
            <person name="Yang X."/>
            <person name="Li Y."/>
            <person name="Ning Z."/>
            <person name="He Z."/>
            <person name="Teodor R."/>
            <person name="Lu Y."/>
            <person name="Bowser T.A."/>
            <person name="Graham I.A."/>
            <person name="Ye K."/>
        </authorList>
    </citation>
    <scope>NUCLEOTIDE SEQUENCE [LARGE SCALE GENOMIC DNA]</scope>
    <source>
        <strain evidence="2">cv. HN1</strain>
        <tissue evidence="1">Leaves</tissue>
    </source>
</reference>
<keyword evidence="2" id="KW-1185">Reference proteome</keyword>
<accession>A0A4Y7IQK3</accession>
<dbReference type="Gramene" id="RZC51153">
    <property type="protein sequence ID" value="RZC51153"/>
    <property type="gene ID" value="C5167_019580"/>
</dbReference>
<dbReference type="EMBL" id="CM010716">
    <property type="protein sequence ID" value="RZC51153.1"/>
    <property type="molecule type" value="Genomic_DNA"/>
</dbReference>
<evidence type="ECO:0000313" key="2">
    <source>
        <dbReference type="Proteomes" id="UP000316621"/>
    </source>
</evidence>
<dbReference type="Proteomes" id="UP000316621">
    <property type="component" value="Chromosome 2"/>
</dbReference>
<protein>
    <submittedName>
        <fullName evidence="1">Uncharacterized protein</fullName>
    </submittedName>
</protein>
<name>A0A4Y7IQK3_PAPSO</name>
<dbReference type="AlphaFoldDB" id="A0A4Y7IQK3"/>
<proteinExistence type="predicted"/>
<sequence>DNEDLREIHLSDIARKVYQSSFFFLRFAIDNEELRICVLDVCRICTLFYNNCSTKPFVLYLGVSSCGRNHHPGGVFSSNGIAEKVAQQFNAHSMDCSPAPCSPICVPVPLQAVHLFVDPILNAQLFSVFSFVGHLEK</sequence>
<gene>
    <name evidence="1" type="ORF">C5167_019580</name>
</gene>